<feature type="compositionally biased region" description="Acidic residues" evidence="1">
    <location>
        <begin position="76"/>
        <end position="90"/>
    </location>
</feature>
<feature type="compositionally biased region" description="Polar residues" evidence="1">
    <location>
        <begin position="184"/>
        <end position="195"/>
    </location>
</feature>
<feature type="compositionally biased region" description="Low complexity" evidence="1">
    <location>
        <begin position="246"/>
        <end position="258"/>
    </location>
</feature>
<accession>A0A2T3B8Z9</accession>
<name>A0A2T3B8Z9_AMORE</name>
<evidence type="ECO:0000313" key="2">
    <source>
        <dbReference type="EMBL" id="PSS23340.1"/>
    </source>
</evidence>
<protein>
    <submittedName>
        <fullName evidence="2">Uncharacterized protein</fullName>
    </submittedName>
</protein>
<evidence type="ECO:0000256" key="1">
    <source>
        <dbReference type="SAM" id="MobiDB-lite"/>
    </source>
</evidence>
<feature type="compositionally biased region" description="Low complexity" evidence="1">
    <location>
        <begin position="289"/>
        <end position="308"/>
    </location>
</feature>
<dbReference type="Proteomes" id="UP000241818">
    <property type="component" value="Unassembled WGS sequence"/>
</dbReference>
<feature type="region of interest" description="Disordered" evidence="1">
    <location>
        <begin position="289"/>
        <end position="338"/>
    </location>
</feature>
<dbReference type="EMBL" id="KZ679008">
    <property type="protein sequence ID" value="PSS23340.1"/>
    <property type="molecule type" value="Genomic_DNA"/>
</dbReference>
<reference evidence="2 3" key="1">
    <citation type="journal article" date="2018" name="New Phytol.">
        <title>Comparative genomics and transcriptomics depict ericoid mycorrhizal fungi as versatile saprotrophs and plant mutualists.</title>
        <authorList>
            <person name="Martino E."/>
            <person name="Morin E."/>
            <person name="Grelet G.A."/>
            <person name="Kuo A."/>
            <person name="Kohler A."/>
            <person name="Daghino S."/>
            <person name="Barry K.W."/>
            <person name="Cichocki N."/>
            <person name="Clum A."/>
            <person name="Dockter R.B."/>
            <person name="Hainaut M."/>
            <person name="Kuo R.C."/>
            <person name="LaButti K."/>
            <person name="Lindahl B.D."/>
            <person name="Lindquist E.A."/>
            <person name="Lipzen A."/>
            <person name="Khouja H.R."/>
            <person name="Magnuson J."/>
            <person name="Murat C."/>
            <person name="Ohm R.A."/>
            <person name="Singer S.W."/>
            <person name="Spatafora J.W."/>
            <person name="Wang M."/>
            <person name="Veneault-Fourrey C."/>
            <person name="Henrissat B."/>
            <person name="Grigoriev I.V."/>
            <person name="Martin F.M."/>
            <person name="Perotto S."/>
        </authorList>
    </citation>
    <scope>NUCLEOTIDE SEQUENCE [LARGE SCALE GENOMIC DNA]</scope>
    <source>
        <strain evidence="2 3">ATCC 22711</strain>
    </source>
</reference>
<dbReference type="GeneID" id="36575485"/>
<dbReference type="RefSeq" id="XP_024723386.1">
    <property type="nucleotide sequence ID" value="XM_024867404.1"/>
</dbReference>
<evidence type="ECO:0000313" key="3">
    <source>
        <dbReference type="Proteomes" id="UP000241818"/>
    </source>
</evidence>
<sequence>MSTSDVSPSERILQDRLDSGLAQIKSSSKKKKKTKDKKRKRESREPELEEDLYKERKRQRKEKTSIILPEGISGESELDEDNAVTEQDEWETMKKSKKAKDEDTSSEFSVDIDNVPRDITTQSHSKKSKKHNVDTEQQKASKSTKNAQEHPKPAKETRIVPVKVGGLWKLPVLESAQRKPEEIVQTSSAVPTPDTSLAIDSEEDPFDEEREKTVASKKHNISTPVFPSGQDGAGAAPSKTKKSSKHSSSTTRSSAPTKGKLENGQAILSQAVAAIKTSLPSILESISIPDSITPTHKPARAPKATPKPSGASKSEGESERKNRAKDTPNSWQEYPGKLRGNVESSADAEVEENIAFSSTYLGTHYSVTLPGFTFRILSLEEGEHFCTAEDPDAQHGFGTNQDPHKSDFRIEAVSVCSVAKGSVQVEMCGMVFEMPEGGMWRVRGGERCVVRECGKGAVVHVTGIRG</sequence>
<feature type="compositionally biased region" description="Basic residues" evidence="1">
    <location>
        <begin position="27"/>
        <end position="41"/>
    </location>
</feature>
<proteinExistence type="predicted"/>
<dbReference type="OrthoDB" id="3545073at2759"/>
<feature type="compositionally biased region" description="Basic and acidic residues" evidence="1">
    <location>
        <begin position="91"/>
        <end position="103"/>
    </location>
</feature>
<feature type="compositionally biased region" description="Basic and acidic residues" evidence="1">
    <location>
        <begin position="314"/>
        <end position="326"/>
    </location>
</feature>
<keyword evidence="3" id="KW-1185">Reference proteome</keyword>
<dbReference type="InParanoid" id="A0A2T3B8Z9"/>
<dbReference type="STRING" id="857342.A0A2T3B8Z9"/>
<gene>
    <name evidence="2" type="ORF">M430DRAFT_40524</name>
</gene>
<feature type="region of interest" description="Disordered" evidence="1">
    <location>
        <begin position="1"/>
        <end position="160"/>
    </location>
</feature>
<feature type="compositionally biased region" description="Basic and acidic residues" evidence="1">
    <location>
        <begin position="42"/>
        <end position="54"/>
    </location>
</feature>
<organism evidence="2 3">
    <name type="scientific">Amorphotheca resinae ATCC 22711</name>
    <dbReference type="NCBI Taxonomy" id="857342"/>
    <lineage>
        <taxon>Eukaryota</taxon>
        <taxon>Fungi</taxon>
        <taxon>Dikarya</taxon>
        <taxon>Ascomycota</taxon>
        <taxon>Pezizomycotina</taxon>
        <taxon>Leotiomycetes</taxon>
        <taxon>Helotiales</taxon>
        <taxon>Amorphothecaceae</taxon>
        <taxon>Amorphotheca</taxon>
    </lineage>
</organism>
<feature type="compositionally biased region" description="Basic and acidic residues" evidence="1">
    <location>
        <begin position="147"/>
        <end position="158"/>
    </location>
</feature>
<feature type="region of interest" description="Disordered" evidence="1">
    <location>
        <begin position="173"/>
        <end position="263"/>
    </location>
</feature>
<dbReference type="AlphaFoldDB" id="A0A2T3B8Z9"/>